<comment type="caution">
    <text evidence="2">The sequence shown here is derived from an EMBL/GenBank/DDBJ whole genome shotgun (WGS) entry which is preliminary data.</text>
</comment>
<reference evidence="2 3" key="1">
    <citation type="submission" date="2020-03" db="EMBL/GenBank/DDBJ databases">
        <title>Genomic Encyclopedia of Type Strains, Phase IV (KMG-IV): sequencing the most valuable type-strain genomes for metagenomic binning, comparative biology and taxonomic classification.</title>
        <authorList>
            <person name="Goeker M."/>
        </authorList>
    </citation>
    <scope>NUCLEOTIDE SEQUENCE [LARGE SCALE GENOMIC DNA]</scope>
    <source>
        <strain evidence="2 3">DSM 105096</strain>
    </source>
</reference>
<sequence length="375" mass="42659">MDRRKFLGVATGSVLTVGGAGYLYSDKHNVVRGDAATTGPKVSPPDPVEWEILYLASLAPSGHNTQPWFVKYSEPHHWIICNDKSRWLPAVDPNQRETMLSVGAFLQNLEYAASNAGYTCQFDLLAATNQDEDVVAVKLIESESAPAFDIGKIKHRRTVRSDYLNRLLSKEDTAYLFEEEKDFFSFIPSGAKEWRYLNEQTIEANRLQSYRNSAEKELSEWIRFSSEDAEKHRDGLTAASMEINGLPGWIVRNFYEESSVMKKGFRDRNIENVIEQVSQSAGWLLITSKDDSVAALLETGKRMQRLFLKVRERGIAIHPMTQILEESLTNRLVNQATGISDRIQFILRVGYVDNYPPPVSLRRPVDWFISAEHYS</sequence>
<dbReference type="SUPFAM" id="SSF55469">
    <property type="entry name" value="FMN-dependent nitroreductase-like"/>
    <property type="match status" value="2"/>
</dbReference>
<protein>
    <submittedName>
        <fullName evidence="2">Nitroreductase</fullName>
    </submittedName>
</protein>
<dbReference type="Proteomes" id="UP000770785">
    <property type="component" value="Unassembled WGS sequence"/>
</dbReference>
<dbReference type="Gene3D" id="3.40.109.10">
    <property type="entry name" value="NADH Oxidase"/>
    <property type="match status" value="1"/>
</dbReference>
<dbReference type="EMBL" id="JAATJH010000003">
    <property type="protein sequence ID" value="NJC26984.1"/>
    <property type="molecule type" value="Genomic_DNA"/>
</dbReference>
<gene>
    <name evidence="2" type="ORF">GGR27_002494</name>
</gene>
<dbReference type="Pfam" id="PF00881">
    <property type="entry name" value="Nitroreductase"/>
    <property type="match status" value="1"/>
</dbReference>
<feature type="domain" description="Nitroreductase" evidence="1">
    <location>
        <begin position="153"/>
        <end position="351"/>
    </location>
</feature>
<proteinExistence type="predicted"/>
<dbReference type="InterPro" id="IPR000415">
    <property type="entry name" value="Nitroreductase-like"/>
</dbReference>
<keyword evidence="3" id="KW-1185">Reference proteome</keyword>
<dbReference type="InterPro" id="IPR029479">
    <property type="entry name" value="Nitroreductase"/>
</dbReference>
<dbReference type="RefSeq" id="WP_168037727.1">
    <property type="nucleotide sequence ID" value="NZ_JAATJH010000003.1"/>
</dbReference>
<name>A0ABX0XDL7_9BACT</name>
<evidence type="ECO:0000259" key="1">
    <source>
        <dbReference type="Pfam" id="PF00881"/>
    </source>
</evidence>
<organism evidence="2 3">
    <name type="scientific">Neolewinella antarctica</name>
    <dbReference type="NCBI Taxonomy" id="442734"/>
    <lineage>
        <taxon>Bacteria</taxon>
        <taxon>Pseudomonadati</taxon>
        <taxon>Bacteroidota</taxon>
        <taxon>Saprospiria</taxon>
        <taxon>Saprospirales</taxon>
        <taxon>Lewinellaceae</taxon>
        <taxon>Neolewinella</taxon>
    </lineage>
</organism>
<dbReference type="NCBIfam" id="NF047509">
    <property type="entry name" value="Rv3131_FMN_oxido"/>
    <property type="match status" value="1"/>
</dbReference>
<evidence type="ECO:0000313" key="2">
    <source>
        <dbReference type="EMBL" id="NJC26984.1"/>
    </source>
</evidence>
<accession>A0ABX0XDL7</accession>
<evidence type="ECO:0000313" key="3">
    <source>
        <dbReference type="Proteomes" id="UP000770785"/>
    </source>
</evidence>